<dbReference type="Pfam" id="PF00877">
    <property type="entry name" value="NLPC_P60"/>
    <property type="match status" value="1"/>
</dbReference>
<keyword evidence="4" id="KW-0788">Thiol protease</keyword>
<evidence type="ECO:0000256" key="2">
    <source>
        <dbReference type="ARBA" id="ARBA00022670"/>
    </source>
</evidence>
<name>A0A7W9UX80_9ACTN</name>
<dbReference type="PANTHER" id="PTHR47359">
    <property type="entry name" value="PEPTIDOGLYCAN DL-ENDOPEPTIDASE CWLO"/>
    <property type="match status" value="1"/>
</dbReference>
<evidence type="ECO:0000256" key="1">
    <source>
        <dbReference type="ARBA" id="ARBA00007074"/>
    </source>
</evidence>
<feature type="region of interest" description="Disordered" evidence="5">
    <location>
        <begin position="207"/>
        <end position="234"/>
    </location>
</feature>
<dbReference type="InterPro" id="IPR051794">
    <property type="entry name" value="PG_Endopeptidase_C40"/>
</dbReference>
<reference evidence="8 9" key="1">
    <citation type="submission" date="2020-08" db="EMBL/GenBank/DDBJ databases">
        <title>Genomic Encyclopedia of Type Strains, Phase III (KMG-III): the genomes of soil and plant-associated and newly described type strains.</title>
        <authorList>
            <person name="Whitman W."/>
        </authorList>
    </citation>
    <scope>NUCLEOTIDE SEQUENCE [LARGE SCALE GENOMIC DNA]</scope>
    <source>
        <strain evidence="8 9">CECT 8305</strain>
    </source>
</reference>
<dbReference type="Gene3D" id="3.90.1720.10">
    <property type="entry name" value="endopeptidase domain like (from Nostoc punctiforme)"/>
    <property type="match status" value="1"/>
</dbReference>
<evidence type="ECO:0000256" key="3">
    <source>
        <dbReference type="ARBA" id="ARBA00022801"/>
    </source>
</evidence>
<feature type="chain" id="PRO_5031340843" evidence="6">
    <location>
        <begin position="23"/>
        <end position="354"/>
    </location>
</feature>
<evidence type="ECO:0000313" key="9">
    <source>
        <dbReference type="Proteomes" id="UP000588098"/>
    </source>
</evidence>
<dbReference type="SUPFAM" id="SSF54001">
    <property type="entry name" value="Cysteine proteinases"/>
    <property type="match status" value="1"/>
</dbReference>
<feature type="signal peptide" evidence="6">
    <location>
        <begin position="1"/>
        <end position="22"/>
    </location>
</feature>
<dbReference type="Proteomes" id="UP000588098">
    <property type="component" value="Unassembled WGS sequence"/>
</dbReference>
<protein>
    <submittedName>
        <fullName evidence="8">Cell wall-associated NlpC family hydrolase</fullName>
    </submittedName>
</protein>
<dbReference type="InterPro" id="IPR038765">
    <property type="entry name" value="Papain-like_cys_pep_sf"/>
</dbReference>
<accession>A0A7W9UX80</accession>
<keyword evidence="2" id="KW-0645">Protease</keyword>
<sequence>MTMLSAALAASAVALSAAPAGADPGARPAGPPSSDAQRGDAHGAQSTSSAKRTVDRLFHQAERATEKYNLAKEHTDELRDRVNVLHNRVARGQEKVNQLRGALGALAGAQYRSGGVDPSLTLLLTEDPDGFLTKSATLDRITNRHTGQLRMLRTAQRVLRQERTEAAGKLVELERSRKAVSQHKREVTAKLAAARTVLNGLTQAERDEVRRGERAQRTERQGRPDEQPGEAGVAGAVTVSSRAAAAVRAAQQAVGSPYAWGQAGPSAYDCSGLTQWAWHRAGVSVPRTSQGQAGAGQRVPLSQAQPGDLVVYRDDASHVGMYVGSGQVIHAPYPGAQVRYDPVQMMPVSSVNRP</sequence>
<evidence type="ECO:0000256" key="6">
    <source>
        <dbReference type="SAM" id="SignalP"/>
    </source>
</evidence>
<gene>
    <name evidence="8" type="ORF">FHS42_000452</name>
</gene>
<evidence type="ECO:0000259" key="7">
    <source>
        <dbReference type="PROSITE" id="PS51935"/>
    </source>
</evidence>
<feature type="compositionally biased region" description="Low complexity" evidence="5">
    <location>
        <begin position="15"/>
        <end position="36"/>
    </location>
</feature>
<evidence type="ECO:0000256" key="5">
    <source>
        <dbReference type="SAM" id="MobiDB-lite"/>
    </source>
</evidence>
<evidence type="ECO:0000313" key="8">
    <source>
        <dbReference type="EMBL" id="MBB5933434.1"/>
    </source>
</evidence>
<feature type="compositionally biased region" description="Basic and acidic residues" evidence="5">
    <location>
        <begin position="207"/>
        <end position="226"/>
    </location>
</feature>
<dbReference type="AlphaFoldDB" id="A0A7W9UX80"/>
<feature type="region of interest" description="Disordered" evidence="5">
    <location>
        <begin position="15"/>
        <end position="53"/>
    </location>
</feature>
<dbReference type="PROSITE" id="PS51935">
    <property type="entry name" value="NLPC_P60"/>
    <property type="match status" value="1"/>
</dbReference>
<dbReference type="InterPro" id="IPR000064">
    <property type="entry name" value="NLP_P60_dom"/>
</dbReference>
<keyword evidence="9" id="KW-1185">Reference proteome</keyword>
<proteinExistence type="inferred from homology"/>
<comment type="similarity">
    <text evidence="1">Belongs to the peptidase C40 family.</text>
</comment>
<dbReference type="GO" id="GO:0008234">
    <property type="term" value="F:cysteine-type peptidase activity"/>
    <property type="evidence" value="ECO:0007669"/>
    <property type="project" value="UniProtKB-KW"/>
</dbReference>
<evidence type="ECO:0000256" key="4">
    <source>
        <dbReference type="ARBA" id="ARBA00022807"/>
    </source>
</evidence>
<dbReference type="PANTHER" id="PTHR47359:SF3">
    <property type="entry name" value="NLP_P60 DOMAIN-CONTAINING PROTEIN-RELATED"/>
    <property type="match status" value="1"/>
</dbReference>
<dbReference type="EMBL" id="JACHJL010000001">
    <property type="protein sequence ID" value="MBB5933434.1"/>
    <property type="molecule type" value="Genomic_DNA"/>
</dbReference>
<organism evidence="8 9">
    <name type="scientific">Streptomyces zagrosensis</name>
    <dbReference type="NCBI Taxonomy" id="1042984"/>
    <lineage>
        <taxon>Bacteria</taxon>
        <taxon>Bacillati</taxon>
        <taxon>Actinomycetota</taxon>
        <taxon>Actinomycetes</taxon>
        <taxon>Kitasatosporales</taxon>
        <taxon>Streptomycetaceae</taxon>
        <taxon>Streptomyces</taxon>
    </lineage>
</organism>
<keyword evidence="3 8" id="KW-0378">Hydrolase</keyword>
<feature type="domain" description="NlpC/P60" evidence="7">
    <location>
        <begin position="240"/>
        <end position="354"/>
    </location>
</feature>
<keyword evidence="6" id="KW-0732">Signal</keyword>
<comment type="caution">
    <text evidence="8">The sequence shown here is derived from an EMBL/GenBank/DDBJ whole genome shotgun (WGS) entry which is preliminary data.</text>
</comment>
<dbReference type="GO" id="GO:0006508">
    <property type="term" value="P:proteolysis"/>
    <property type="evidence" value="ECO:0007669"/>
    <property type="project" value="UniProtKB-KW"/>
</dbReference>